<evidence type="ECO:0000313" key="3">
    <source>
        <dbReference type="Proteomes" id="UP000322139"/>
    </source>
</evidence>
<evidence type="ECO:0000313" key="2">
    <source>
        <dbReference type="EMBL" id="TYS48576.1"/>
    </source>
</evidence>
<dbReference type="AlphaFoldDB" id="A0A5D4RFF7"/>
<keyword evidence="2" id="KW-0808">Transferase</keyword>
<comment type="caution">
    <text evidence="2">The sequence shown here is derived from an EMBL/GenBank/DDBJ whole genome shotgun (WGS) entry which is preliminary data.</text>
</comment>
<organism evidence="2 3">
    <name type="scientific">Bacillus infantis</name>
    <dbReference type="NCBI Taxonomy" id="324767"/>
    <lineage>
        <taxon>Bacteria</taxon>
        <taxon>Bacillati</taxon>
        <taxon>Bacillota</taxon>
        <taxon>Bacilli</taxon>
        <taxon>Bacillales</taxon>
        <taxon>Bacillaceae</taxon>
        <taxon>Bacillus</taxon>
    </lineage>
</organism>
<feature type="transmembrane region" description="Helical" evidence="1">
    <location>
        <begin position="28"/>
        <end position="48"/>
    </location>
</feature>
<protein>
    <submittedName>
        <fullName evidence="2">Serine kinase</fullName>
    </submittedName>
</protein>
<keyword evidence="1" id="KW-0472">Membrane</keyword>
<reference evidence="2 3" key="1">
    <citation type="submission" date="2019-08" db="EMBL/GenBank/DDBJ databases">
        <title>Bacillus genomes from the desert of Cuatro Cienegas, Coahuila.</title>
        <authorList>
            <person name="Olmedo-Alvarez G."/>
        </authorList>
    </citation>
    <scope>NUCLEOTIDE SEQUENCE [LARGE SCALE GENOMIC DNA]</scope>
    <source>
        <strain evidence="2 3">CH446_14T</strain>
    </source>
</reference>
<sequence length="61" mass="6921">MRFFLAVPLLMIGSFLISITVDRLGSTGNFIMHAMGVAINLFAVFYIWKRKAKLEGQDDKK</sequence>
<dbReference type="EMBL" id="VTER01000005">
    <property type="protein sequence ID" value="TYS48576.1"/>
    <property type="molecule type" value="Genomic_DNA"/>
</dbReference>
<gene>
    <name evidence="2" type="ORF">FZD51_10670</name>
</gene>
<dbReference type="GO" id="GO:0016301">
    <property type="term" value="F:kinase activity"/>
    <property type="evidence" value="ECO:0007669"/>
    <property type="project" value="UniProtKB-KW"/>
</dbReference>
<dbReference type="Proteomes" id="UP000322139">
    <property type="component" value="Unassembled WGS sequence"/>
</dbReference>
<name>A0A5D4RFF7_9BACI</name>
<keyword evidence="2" id="KW-0418">Kinase</keyword>
<evidence type="ECO:0000256" key="1">
    <source>
        <dbReference type="SAM" id="Phobius"/>
    </source>
</evidence>
<proteinExistence type="predicted"/>
<dbReference type="RefSeq" id="WP_101551493.1">
    <property type="nucleotide sequence ID" value="NZ_JBNIKU010000007.1"/>
</dbReference>
<keyword evidence="1" id="KW-1133">Transmembrane helix</keyword>
<keyword evidence="1" id="KW-0812">Transmembrane</keyword>
<accession>A0A5D4RFF7</accession>